<dbReference type="OrthoDB" id="4140442at2759"/>
<feature type="compositionally biased region" description="Pro residues" evidence="1">
    <location>
        <begin position="95"/>
        <end position="114"/>
    </location>
</feature>
<feature type="region of interest" description="Disordered" evidence="1">
    <location>
        <begin position="56"/>
        <end position="129"/>
    </location>
</feature>
<name>L8FZP5_PSED2</name>
<sequence>MSCFTRSAMLRFQSLRAPLSRIGLSSLHPTPLRTIPRLPLARTFTSTIRLAAKKAFPKPLPQKQSPQNPPAAPPTQTYQSYTAKLASRSAQHPSTSPPPTPSTSSPPTPAPPSASPMRASATTLTSTAPPSGLSAWVPIAFAGICFLMAGMGGWLLFAPTSLIRSITAYPVKSLVANGQPTLRIDIELRRVLPIPLPRPPRRLRVPRRPAAESQHLRPPNAPRDSFGAF</sequence>
<dbReference type="InParanoid" id="L8FZP5"/>
<keyword evidence="2" id="KW-0472">Membrane</keyword>
<gene>
    <name evidence="3" type="ORF">GMDG_01950</name>
</gene>
<dbReference type="EMBL" id="GL573193">
    <property type="protein sequence ID" value="ELR05989.1"/>
    <property type="molecule type" value="Genomic_DNA"/>
</dbReference>
<proteinExistence type="predicted"/>
<feature type="region of interest" description="Disordered" evidence="1">
    <location>
        <begin position="197"/>
        <end position="229"/>
    </location>
</feature>
<keyword evidence="2" id="KW-1133">Transmembrane helix</keyword>
<reference evidence="4" key="1">
    <citation type="submission" date="2010-09" db="EMBL/GenBank/DDBJ databases">
        <title>The genome sequence of Geomyces destructans 20631-21.</title>
        <authorList>
            <consortium name="The Broad Institute Genome Sequencing Platform"/>
            <person name="Cuomo C.A."/>
            <person name="Blehert D.S."/>
            <person name="Lorch J.M."/>
            <person name="Young S.K."/>
            <person name="Zeng Q."/>
            <person name="Gargeya S."/>
            <person name="Fitzgerald M."/>
            <person name="Haas B."/>
            <person name="Abouelleil A."/>
            <person name="Alvarado L."/>
            <person name="Arachchi H.M."/>
            <person name="Berlin A."/>
            <person name="Brown A."/>
            <person name="Chapman S.B."/>
            <person name="Chen Z."/>
            <person name="Dunbar C."/>
            <person name="Freedman E."/>
            <person name="Gearin G."/>
            <person name="Gellesch M."/>
            <person name="Goldberg J."/>
            <person name="Griggs A."/>
            <person name="Gujja S."/>
            <person name="Heiman D."/>
            <person name="Howarth C."/>
            <person name="Larson L."/>
            <person name="Lui A."/>
            <person name="MacDonald P.J.P."/>
            <person name="Montmayeur A."/>
            <person name="Murphy C."/>
            <person name="Neiman D."/>
            <person name="Pearson M."/>
            <person name="Priest M."/>
            <person name="Roberts A."/>
            <person name="Saif S."/>
            <person name="Shea T."/>
            <person name="Shenoy N."/>
            <person name="Sisk P."/>
            <person name="Stolte C."/>
            <person name="Sykes S."/>
            <person name="Wortman J."/>
            <person name="Nusbaum C."/>
            <person name="Birren B."/>
        </authorList>
    </citation>
    <scope>NUCLEOTIDE SEQUENCE [LARGE SCALE GENOMIC DNA]</scope>
    <source>
        <strain evidence="4">ATCC MYA-4855 / 20631-21</strain>
    </source>
</reference>
<accession>L8FZP5</accession>
<organism evidence="3 4">
    <name type="scientific">Pseudogymnoascus destructans (strain ATCC MYA-4855 / 20631-21)</name>
    <name type="common">Bat white-nose syndrome fungus</name>
    <name type="synonym">Geomyces destructans</name>
    <dbReference type="NCBI Taxonomy" id="658429"/>
    <lineage>
        <taxon>Eukaryota</taxon>
        <taxon>Fungi</taxon>
        <taxon>Dikarya</taxon>
        <taxon>Ascomycota</taxon>
        <taxon>Pezizomycotina</taxon>
        <taxon>Leotiomycetes</taxon>
        <taxon>Thelebolales</taxon>
        <taxon>Thelebolaceae</taxon>
        <taxon>Pseudogymnoascus</taxon>
    </lineage>
</organism>
<feature type="transmembrane region" description="Helical" evidence="2">
    <location>
        <begin position="135"/>
        <end position="157"/>
    </location>
</feature>
<evidence type="ECO:0000256" key="1">
    <source>
        <dbReference type="SAM" id="MobiDB-lite"/>
    </source>
</evidence>
<dbReference type="Proteomes" id="UP000011064">
    <property type="component" value="Unassembled WGS sequence"/>
</dbReference>
<dbReference type="VEuPathDB" id="FungiDB:GMDG_01950"/>
<keyword evidence="4" id="KW-1185">Reference proteome</keyword>
<evidence type="ECO:0000313" key="4">
    <source>
        <dbReference type="Proteomes" id="UP000011064"/>
    </source>
</evidence>
<dbReference type="STRING" id="658429.L8FZP5"/>
<evidence type="ECO:0000313" key="3">
    <source>
        <dbReference type="EMBL" id="ELR05989.1"/>
    </source>
</evidence>
<feature type="compositionally biased region" description="Low complexity" evidence="1">
    <location>
        <begin position="115"/>
        <end position="129"/>
    </location>
</feature>
<keyword evidence="2" id="KW-0812">Transmembrane</keyword>
<dbReference type="HOGENOM" id="CLU_1210275_0_0_1"/>
<evidence type="ECO:0000256" key="2">
    <source>
        <dbReference type="SAM" id="Phobius"/>
    </source>
</evidence>
<protein>
    <submittedName>
        <fullName evidence="3">Uncharacterized protein</fullName>
    </submittedName>
</protein>
<dbReference type="AlphaFoldDB" id="L8FZP5"/>